<dbReference type="Proteomes" id="UP000198629">
    <property type="component" value="Unassembled WGS sequence"/>
</dbReference>
<dbReference type="Pfam" id="PF01292">
    <property type="entry name" value="Ni_hydr_CYTB"/>
    <property type="match status" value="1"/>
</dbReference>
<evidence type="ECO:0000256" key="2">
    <source>
        <dbReference type="ARBA" id="ARBA00004651"/>
    </source>
</evidence>
<keyword evidence="6 13" id="KW-0812">Transmembrane</keyword>
<evidence type="ECO:0000256" key="5">
    <source>
        <dbReference type="ARBA" id="ARBA00022617"/>
    </source>
</evidence>
<evidence type="ECO:0000256" key="1">
    <source>
        <dbReference type="ARBA" id="ARBA00001970"/>
    </source>
</evidence>
<evidence type="ECO:0000313" key="15">
    <source>
        <dbReference type="EMBL" id="SDK10440.1"/>
    </source>
</evidence>
<dbReference type="GO" id="GO:0046872">
    <property type="term" value="F:metal ion binding"/>
    <property type="evidence" value="ECO:0007669"/>
    <property type="project" value="UniProtKB-KW"/>
</dbReference>
<keyword evidence="3" id="KW-0813">Transport</keyword>
<name>A0A1G8Z8B2_9PROT</name>
<comment type="similarity">
    <text evidence="12">Belongs to the cytochrome b561 family.</text>
</comment>
<dbReference type="STRING" id="492660.SAMN05192566_0110"/>
<feature type="transmembrane region" description="Helical" evidence="13">
    <location>
        <begin position="12"/>
        <end position="33"/>
    </location>
</feature>
<reference evidence="16" key="1">
    <citation type="submission" date="2016-10" db="EMBL/GenBank/DDBJ databases">
        <authorList>
            <person name="Varghese N."/>
            <person name="Submissions S."/>
        </authorList>
    </citation>
    <scope>NUCLEOTIDE SEQUENCE [LARGE SCALE GENOMIC DNA]</scope>
    <source>
        <strain evidence="16">CBMB127</strain>
    </source>
</reference>
<dbReference type="PANTHER" id="PTHR30529:SF7">
    <property type="entry name" value="CYTOCHROME B561 BACTERIAL_NI-HYDROGENASE DOMAIN-CONTAINING PROTEIN"/>
    <property type="match status" value="1"/>
</dbReference>
<evidence type="ECO:0000256" key="3">
    <source>
        <dbReference type="ARBA" id="ARBA00022448"/>
    </source>
</evidence>
<evidence type="ECO:0000256" key="6">
    <source>
        <dbReference type="ARBA" id="ARBA00022692"/>
    </source>
</evidence>
<accession>A0A1G8Z8B2</accession>
<evidence type="ECO:0000256" key="9">
    <source>
        <dbReference type="ARBA" id="ARBA00022989"/>
    </source>
</evidence>
<dbReference type="RefSeq" id="WP_091468180.1">
    <property type="nucleotide sequence ID" value="NZ_FNFX01000001.1"/>
</dbReference>
<organism evidence="15 16">
    <name type="scientific">Methylophilus rhizosphaerae</name>
    <dbReference type="NCBI Taxonomy" id="492660"/>
    <lineage>
        <taxon>Bacteria</taxon>
        <taxon>Pseudomonadati</taxon>
        <taxon>Pseudomonadota</taxon>
        <taxon>Betaproteobacteria</taxon>
        <taxon>Nitrosomonadales</taxon>
        <taxon>Methylophilaceae</taxon>
        <taxon>Methylophilus</taxon>
    </lineage>
</organism>
<dbReference type="InterPro" id="IPR011577">
    <property type="entry name" value="Cyt_b561_bac/Ni-Hgenase"/>
</dbReference>
<keyword evidence="10" id="KW-0408">Iron</keyword>
<dbReference type="GO" id="GO:0009055">
    <property type="term" value="F:electron transfer activity"/>
    <property type="evidence" value="ECO:0007669"/>
    <property type="project" value="InterPro"/>
</dbReference>
<dbReference type="OrthoDB" id="8536275at2"/>
<keyword evidence="11 13" id="KW-0472">Membrane</keyword>
<dbReference type="GO" id="GO:0020037">
    <property type="term" value="F:heme binding"/>
    <property type="evidence" value="ECO:0007669"/>
    <property type="project" value="TreeGrafter"/>
</dbReference>
<gene>
    <name evidence="15" type="ORF">SAMN05192566_0110</name>
</gene>
<dbReference type="InterPro" id="IPR016174">
    <property type="entry name" value="Di-haem_cyt_TM"/>
</dbReference>
<keyword evidence="4" id="KW-1003">Cell membrane</keyword>
<dbReference type="GO" id="GO:0005886">
    <property type="term" value="C:plasma membrane"/>
    <property type="evidence" value="ECO:0007669"/>
    <property type="project" value="UniProtKB-SubCell"/>
</dbReference>
<comment type="subcellular location">
    <subcellularLocation>
        <location evidence="2">Cell membrane</location>
        <topology evidence="2">Multi-pass membrane protein</topology>
    </subcellularLocation>
</comment>
<dbReference type="InterPro" id="IPR052168">
    <property type="entry name" value="Cytochrome_b561_oxidase"/>
</dbReference>
<evidence type="ECO:0000256" key="11">
    <source>
        <dbReference type="ARBA" id="ARBA00023136"/>
    </source>
</evidence>
<proteinExistence type="inferred from homology"/>
<sequence length="179" mass="20535">MSTAKPKRYNNTAILLHWLLAILITGLLVVGFFMPDLPKTPLRKVIYNLHKSFGLIVFALVLFRIYWRLSHAVPEHVPGSRLQVRLAHYAHIFIYALILVVPGIGLLASAFNHGFNLFVFHWEPLFTVNKALAHQIMGWHGVTAYLLAALLGLHLAAFFWHQFVQKDGLIRRIWFTAPY</sequence>
<evidence type="ECO:0000256" key="7">
    <source>
        <dbReference type="ARBA" id="ARBA00022723"/>
    </source>
</evidence>
<feature type="transmembrane region" description="Helical" evidence="13">
    <location>
        <begin position="88"/>
        <end position="111"/>
    </location>
</feature>
<comment type="cofactor">
    <cofactor evidence="1">
        <name>heme b</name>
        <dbReference type="ChEBI" id="CHEBI:60344"/>
    </cofactor>
</comment>
<protein>
    <submittedName>
        <fullName evidence="15">Cytochrome b561</fullName>
    </submittedName>
</protein>
<feature type="domain" description="Cytochrome b561 bacterial/Ni-hydrogenase" evidence="14">
    <location>
        <begin position="8"/>
        <end position="174"/>
    </location>
</feature>
<feature type="transmembrane region" description="Helical" evidence="13">
    <location>
        <begin position="45"/>
        <end position="67"/>
    </location>
</feature>
<evidence type="ECO:0000259" key="14">
    <source>
        <dbReference type="Pfam" id="PF01292"/>
    </source>
</evidence>
<feature type="transmembrane region" description="Helical" evidence="13">
    <location>
        <begin position="142"/>
        <end position="163"/>
    </location>
</feature>
<keyword evidence="5" id="KW-0349">Heme</keyword>
<dbReference type="EMBL" id="FNFX01000001">
    <property type="protein sequence ID" value="SDK10440.1"/>
    <property type="molecule type" value="Genomic_DNA"/>
</dbReference>
<evidence type="ECO:0000313" key="16">
    <source>
        <dbReference type="Proteomes" id="UP000198629"/>
    </source>
</evidence>
<dbReference type="AlphaFoldDB" id="A0A1G8Z8B2"/>
<evidence type="ECO:0000256" key="4">
    <source>
        <dbReference type="ARBA" id="ARBA00022475"/>
    </source>
</evidence>
<dbReference type="SUPFAM" id="SSF81342">
    <property type="entry name" value="Transmembrane di-heme cytochromes"/>
    <property type="match status" value="1"/>
</dbReference>
<evidence type="ECO:0000256" key="10">
    <source>
        <dbReference type="ARBA" id="ARBA00023004"/>
    </source>
</evidence>
<evidence type="ECO:0000256" key="8">
    <source>
        <dbReference type="ARBA" id="ARBA00022982"/>
    </source>
</evidence>
<dbReference type="PANTHER" id="PTHR30529">
    <property type="entry name" value="CYTOCHROME B561"/>
    <property type="match status" value="1"/>
</dbReference>
<dbReference type="Gene3D" id="1.20.950.20">
    <property type="entry name" value="Transmembrane di-heme cytochromes, Chain C"/>
    <property type="match status" value="1"/>
</dbReference>
<evidence type="ECO:0000256" key="12">
    <source>
        <dbReference type="ARBA" id="ARBA00037975"/>
    </source>
</evidence>
<evidence type="ECO:0000256" key="13">
    <source>
        <dbReference type="SAM" id="Phobius"/>
    </source>
</evidence>
<keyword evidence="8" id="KW-0249">Electron transport</keyword>
<keyword evidence="16" id="KW-1185">Reference proteome</keyword>
<keyword evidence="7" id="KW-0479">Metal-binding</keyword>
<keyword evidence="9 13" id="KW-1133">Transmembrane helix</keyword>
<dbReference type="GO" id="GO:0022904">
    <property type="term" value="P:respiratory electron transport chain"/>
    <property type="evidence" value="ECO:0007669"/>
    <property type="project" value="InterPro"/>
</dbReference>